<name>A0A7C9AHU6_OPUST</name>
<reference evidence="1" key="1">
    <citation type="journal article" date="2013" name="J. Plant Res.">
        <title>Effect of fungi and light on seed germination of three Opuntia species from semiarid lands of central Mexico.</title>
        <authorList>
            <person name="Delgado-Sanchez P."/>
            <person name="Jimenez-Bremont J.F."/>
            <person name="Guerrero-Gonzalez Mde L."/>
            <person name="Flores J."/>
        </authorList>
    </citation>
    <scope>NUCLEOTIDE SEQUENCE</scope>
    <source>
        <tissue evidence="1">Cladode</tissue>
    </source>
</reference>
<dbReference type="AlphaFoldDB" id="A0A7C9AHU6"/>
<evidence type="ECO:0000313" key="1">
    <source>
        <dbReference type="EMBL" id="MBA4666991.1"/>
    </source>
</evidence>
<dbReference type="EMBL" id="GISG01233943">
    <property type="protein sequence ID" value="MBA4666992.1"/>
    <property type="molecule type" value="Transcribed_RNA"/>
</dbReference>
<dbReference type="EMBL" id="GISG01233942">
    <property type="protein sequence ID" value="MBA4666991.1"/>
    <property type="molecule type" value="Transcribed_RNA"/>
</dbReference>
<sequence>MEMGYNVYLELASSLGTTAPEDFRISTNSGNIFLFSSFMKTIAFPSSPSRDALPIKWTYSLIEFGMSNTITCFTLTRSTPRPNNPVVTRTETSPIRKHLIISLLSFMDFSPWMEIAFMPVVMVIASAKRSAPSLEATNTTTGGLKCCLLLNISNSFCFLCFGSTHIAICLTAWLGLFGFPTEIITKDLAIERAIFSTSGDIVAENIRNCEHDRALKSCITWSRNPLWSIQSTSSRTKMETSSRSTSCFVKRSTNRPGVPTIISTPCWIR</sequence>
<proteinExistence type="predicted"/>
<organism evidence="1">
    <name type="scientific">Opuntia streptacantha</name>
    <name type="common">Prickly pear cactus</name>
    <name type="synonym">Opuntia cardona</name>
    <dbReference type="NCBI Taxonomy" id="393608"/>
    <lineage>
        <taxon>Eukaryota</taxon>
        <taxon>Viridiplantae</taxon>
        <taxon>Streptophyta</taxon>
        <taxon>Embryophyta</taxon>
        <taxon>Tracheophyta</taxon>
        <taxon>Spermatophyta</taxon>
        <taxon>Magnoliopsida</taxon>
        <taxon>eudicotyledons</taxon>
        <taxon>Gunneridae</taxon>
        <taxon>Pentapetalae</taxon>
        <taxon>Caryophyllales</taxon>
        <taxon>Cactineae</taxon>
        <taxon>Cactaceae</taxon>
        <taxon>Opuntioideae</taxon>
        <taxon>Opuntia</taxon>
    </lineage>
</organism>
<reference evidence="1" key="2">
    <citation type="submission" date="2020-07" db="EMBL/GenBank/DDBJ databases">
        <authorList>
            <person name="Vera ALvarez R."/>
            <person name="Arias-Moreno D.M."/>
            <person name="Jimenez-Jacinto V."/>
            <person name="Jimenez-Bremont J.F."/>
            <person name="Swaminathan K."/>
            <person name="Moose S.P."/>
            <person name="Guerrero-Gonzalez M.L."/>
            <person name="Marino-Ramirez L."/>
            <person name="Landsman D."/>
            <person name="Rodriguez-Kessler M."/>
            <person name="Delgado-Sanchez P."/>
        </authorList>
    </citation>
    <scope>NUCLEOTIDE SEQUENCE</scope>
    <source>
        <tissue evidence="1">Cladode</tissue>
    </source>
</reference>
<accession>A0A7C9AHU6</accession>
<protein>
    <submittedName>
        <fullName evidence="1">Uncharacterized protein</fullName>
    </submittedName>
</protein>